<dbReference type="AlphaFoldDB" id="A0A670IIY2"/>
<comment type="similarity">
    <text evidence="11">Belongs to the chemokine-like receptor (CMKLR) family.</text>
</comment>
<feature type="transmembrane region" description="Helical" evidence="13">
    <location>
        <begin position="84"/>
        <end position="108"/>
    </location>
</feature>
<keyword evidence="10 12" id="KW-0807">Transducer</keyword>
<dbReference type="RefSeq" id="XP_028597687.1">
    <property type="nucleotide sequence ID" value="XM_028741854.1"/>
</dbReference>
<dbReference type="GeneID" id="114603106"/>
<dbReference type="KEGG" id="pmua:114603106"/>
<feature type="transmembrane region" description="Helical" evidence="13">
    <location>
        <begin position="43"/>
        <end position="72"/>
    </location>
</feature>
<evidence type="ECO:0000256" key="8">
    <source>
        <dbReference type="ARBA" id="ARBA00023170"/>
    </source>
</evidence>
<dbReference type="PRINTS" id="PR00526">
    <property type="entry name" value="FMETLEUPHER"/>
</dbReference>
<name>A0A670IIY2_PODMU</name>
<comment type="similarity">
    <text evidence="12">Belongs to the G-protein coupled receptor 1 family.</text>
</comment>
<evidence type="ECO:0000256" key="2">
    <source>
        <dbReference type="ARBA" id="ARBA00022475"/>
    </source>
</evidence>
<reference evidence="15 16" key="1">
    <citation type="journal article" date="2019" name="Proc. Natl. Acad. Sci. U.S.A.">
        <title>Regulatory changes in pterin and carotenoid genes underlie balanced color polymorphisms in the wall lizard.</title>
        <authorList>
            <person name="Andrade P."/>
            <person name="Pinho C."/>
            <person name="Perez I de Lanuza G."/>
            <person name="Afonso S."/>
            <person name="Brejcha J."/>
            <person name="Rubin C.J."/>
            <person name="Wallerman O."/>
            <person name="Pereira P."/>
            <person name="Sabatino S.J."/>
            <person name="Bellati A."/>
            <person name="Pellitteri-Rosa D."/>
            <person name="Bosakova Z."/>
            <person name="Bunikis I."/>
            <person name="Carretero M.A."/>
            <person name="Feiner N."/>
            <person name="Marsik P."/>
            <person name="Pauperio F."/>
            <person name="Salvi D."/>
            <person name="Soler L."/>
            <person name="While G.M."/>
            <person name="Uller T."/>
            <person name="Font E."/>
            <person name="Andersson L."/>
            <person name="Carneiro M."/>
        </authorList>
    </citation>
    <scope>NUCLEOTIDE SEQUENCE</scope>
</reference>
<evidence type="ECO:0000256" key="9">
    <source>
        <dbReference type="ARBA" id="ARBA00023180"/>
    </source>
</evidence>
<evidence type="ECO:0000313" key="16">
    <source>
        <dbReference type="Proteomes" id="UP000472272"/>
    </source>
</evidence>
<evidence type="ECO:0000256" key="12">
    <source>
        <dbReference type="RuleBase" id="RU000688"/>
    </source>
</evidence>
<dbReference type="GO" id="GO:0004982">
    <property type="term" value="F:N-formyl peptide receptor activity"/>
    <property type="evidence" value="ECO:0007669"/>
    <property type="project" value="TreeGrafter"/>
</dbReference>
<keyword evidence="7" id="KW-1015">Disulfide bond</keyword>
<comment type="subcellular location">
    <subcellularLocation>
        <location evidence="1">Cell membrane</location>
        <topology evidence="1">Multi-pass membrane protein</topology>
    </subcellularLocation>
</comment>
<dbReference type="GO" id="GO:0006954">
    <property type="term" value="P:inflammatory response"/>
    <property type="evidence" value="ECO:0007669"/>
    <property type="project" value="TreeGrafter"/>
</dbReference>
<feature type="transmembrane region" description="Helical" evidence="13">
    <location>
        <begin position="298"/>
        <end position="317"/>
    </location>
</feature>
<dbReference type="GeneTree" id="ENSGT01020000230438"/>
<evidence type="ECO:0000256" key="13">
    <source>
        <dbReference type="SAM" id="Phobius"/>
    </source>
</evidence>
<dbReference type="OMA" id="AFFCCWF"/>
<reference evidence="15" key="2">
    <citation type="submission" date="2025-08" db="UniProtKB">
        <authorList>
            <consortium name="Ensembl"/>
        </authorList>
    </citation>
    <scope>IDENTIFICATION</scope>
</reference>
<gene>
    <name evidence="15" type="primary">LOC114603106</name>
</gene>
<evidence type="ECO:0000313" key="15">
    <source>
        <dbReference type="Ensembl" id="ENSPMRP00000011277.1"/>
    </source>
</evidence>
<organism evidence="15 16">
    <name type="scientific">Podarcis muralis</name>
    <name type="common">Wall lizard</name>
    <name type="synonym">Lacerta muralis</name>
    <dbReference type="NCBI Taxonomy" id="64176"/>
    <lineage>
        <taxon>Eukaryota</taxon>
        <taxon>Metazoa</taxon>
        <taxon>Chordata</taxon>
        <taxon>Craniata</taxon>
        <taxon>Vertebrata</taxon>
        <taxon>Euteleostomi</taxon>
        <taxon>Lepidosauria</taxon>
        <taxon>Squamata</taxon>
        <taxon>Bifurcata</taxon>
        <taxon>Unidentata</taxon>
        <taxon>Episquamata</taxon>
        <taxon>Laterata</taxon>
        <taxon>Lacertibaenia</taxon>
        <taxon>Lacertidae</taxon>
        <taxon>Podarcis</taxon>
    </lineage>
</organism>
<sequence length="364" mass="40931">MDLLPFFQPDNDTDFPPPTNSDMFDYNWTEECLLDPRSDNAHILPAMGIFSLTIYTITLLLGATGNGLVIYLTGFHMKKTVTTIWYLNLAVADFIFALCLSTEIAYVSLGYRWTLGRLMCKLNTMVPLLNMFASVFFLTAISADRYAAVVHPVWALNHRSLQLASLVAVFIWVAALALSIPYFSFRDTEELMDGTIHCIYSFHLQDEGSLRTHRLMVLAEFVLGFLIPFGIILACYCAIMIKLRGKIFGQFGRSFKIIVAVVMAFFFCWFPHHLFSILETLEDDSLQMQTTLDIGTPLAEGLVCLNSCLNPILYVFVGSDYKKTSRRSLFLAFKGAVNDKWAFTPSFPSNRTSSSTSGVESSMV</sequence>
<dbReference type="OrthoDB" id="6088892at2759"/>
<keyword evidence="8 12" id="KW-0675">Receptor</keyword>
<evidence type="ECO:0000259" key="14">
    <source>
        <dbReference type="PROSITE" id="PS50262"/>
    </source>
</evidence>
<evidence type="ECO:0000256" key="11">
    <source>
        <dbReference type="ARBA" id="ARBA00025736"/>
    </source>
</evidence>
<evidence type="ECO:0000256" key="5">
    <source>
        <dbReference type="ARBA" id="ARBA00023040"/>
    </source>
</evidence>
<dbReference type="Pfam" id="PF00001">
    <property type="entry name" value="7tm_1"/>
    <property type="match status" value="1"/>
</dbReference>
<dbReference type="PRINTS" id="PR00237">
    <property type="entry name" value="GPCRRHODOPSN"/>
</dbReference>
<evidence type="ECO:0000256" key="10">
    <source>
        <dbReference type="ARBA" id="ARBA00023224"/>
    </source>
</evidence>
<dbReference type="InterPro" id="IPR000826">
    <property type="entry name" value="Formyl_rcpt-rel"/>
</dbReference>
<dbReference type="Ensembl" id="ENSPMRT00000012046.1">
    <property type="protein sequence ID" value="ENSPMRP00000011277.1"/>
    <property type="gene ID" value="ENSPMRG00000007545.1"/>
</dbReference>
<dbReference type="PANTHER" id="PTHR24225:SF0">
    <property type="entry name" value="N-FORMYL PEPTIDE RECEPTOR 2"/>
    <property type="match status" value="1"/>
</dbReference>
<keyword evidence="4 13" id="KW-1133">Transmembrane helix</keyword>
<proteinExistence type="inferred from homology"/>
<dbReference type="CDD" id="cd14974">
    <property type="entry name" value="7tmA_Anaphylatoxin_R-like"/>
    <property type="match status" value="1"/>
</dbReference>
<protein>
    <submittedName>
        <fullName evidence="15">Chemokine-like receptor 1</fullName>
    </submittedName>
</protein>
<feature type="transmembrane region" description="Helical" evidence="13">
    <location>
        <begin position="255"/>
        <end position="278"/>
    </location>
</feature>
<keyword evidence="5 12" id="KW-0297">G-protein coupled receptor</keyword>
<dbReference type="Proteomes" id="UP000472272">
    <property type="component" value="Chromosome 8"/>
</dbReference>
<dbReference type="FunFam" id="1.20.1070.10:FF:000034">
    <property type="entry name" value="G-protein coupled receptor 1"/>
    <property type="match status" value="1"/>
</dbReference>
<accession>A0A670IIY2</accession>
<dbReference type="GO" id="GO:0005886">
    <property type="term" value="C:plasma membrane"/>
    <property type="evidence" value="ECO:0007669"/>
    <property type="project" value="UniProtKB-SubCell"/>
</dbReference>
<feature type="transmembrane region" description="Helical" evidence="13">
    <location>
        <begin position="128"/>
        <end position="148"/>
    </location>
</feature>
<dbReference type="InterPro" id="IPR000276">
    <property type="entry name" value="GPCR_Rhodpsn"/>
</dbReference>
<evidence type="ECO:0000256" key="3">
    <source>
        <dbReference type="ARBA" id="ARBA00022692"/>
    </source>
</evidence>
<dbReference type="GO" id="GO:0007200">
    <property type="term" value="P:phospholipase C-activating G protein-coupled receptor signaling pathway"/>
    <property type="evidence" value="ECO:0007669"/>
    <property type="project" value="TreeGrafter"/>
</dbReference>
<keyword evidence="9" id="KW-0325">Glycoprotein</keyword>
<keyword evidence="3 12" id="KW-0812">Transmembrane</keyword>
<feature type="domain" description="G-protein coupled receptors family 1 profile" evidence="14">
    <location>
        <begin position="65"/>
        <end position="314"/>
    </location>
</feature>
<keyword evidence="2" id="KW-1003">Cell membrane</keyword>
<dbReference type="PANTHER" id="PTHR24225">
    <property type="entry name" value="CHEMOTACTIC RECEPTOR"/>
    <property type="match status" value="1"/>
</dbReference>
<keyword evidence="6 13" id="KW-0472">Membrane</keyword>
<evidence type="ECO:0000256" key="4">
    <source>
        <dbReference type="ARBA" id="ARBA00022989"/>
    </source>
</evidence>
<dbReference type="PROSITE" id="PS00237">
    <property type="entry name" value="G_PROTEIN_RECEP_F1_1"/>
    <property type="match status" value="1"/>
</dbReference>
<reference evidence="15" key="3">
    <citation type="submission" date="2025-09" db="UniProtKB">
        <authorList>
            <consortium name="Ensembl"/>
        </authorList>
    </citation>
    <scope>IDENTIFICATION</scope>
</reference>
<dbReference type="SUPFAM" id="SSF81321">
    <property type="entry name" value="Family A G protein-coupled receptor-like"/>
    <property type="match status" value="1"/>
</dbReference>
<dbReference type="GO" id="GO:0004875">
    <property type="term" value="F:complement receptor activity"/>
    <property type="evidence" value="ECO:0007669"/>
    <property type="project" value="TreeGrafter"/>
</dbReference>
<evidence type="ECO:0000256" key="1">
    <source>
        <dbReference type="ARBA" id="ARBA00004651"/>
    </source>
</evidence>
<feature type="transmembrane region" description="Helical" evidence="13">
    <location>
        <begin position="221"/>
        <end position="243"/>
    </location>
</feature>
<dbReference type="PROSITE" id="PS50262">
    <property type="entry name" value="G_PROTEIN_RECEP_F1_2"/>
    <property type="match status" value="1"/>
</dbReference>
<dbReference type="Gene3D" id="1.20.1070.10">
    <property type="entry name" value="Rhodopsin 7-helix transmembrane proteins"/>
    <property type="match status" value="1"/>
</dbReference>
<evidence type="ECO:0000256" key="6">
    <source>
        <dbReference type="ARBA" id="ARBA00023136"/>
    </source>
</evidence>
<evidence type="ECO:0000256" key="7">
    <source>
        <dbReference type="ARBA" id="ARBA00023157"/>
    </source>
</evidence>
<dbReference type="InterPro" id="IPR017452">
    <property type="entry name" value="GPCR_Rhodpsn_7TM"/>
</dbReference>
<keyword evidence="16" id="KW-1185">Reference proteome</keyword>
<feature type="transmembrane region" description="Helical" evidence="13">
    <location>
        <begin position="160"/>
        <end position="183"/>
    </location>
</feature>
<dbReference type="GO" id="GO:0007204">
    <property type="term" value="P:positive regulation of cytosolic calcium ion concentration"/>
    <property type="evidence" value="ECO:0007669"/>
    <property type="project" value="TreeGrafter"/>
</dbReference>